<dbReference type="Proteomes" id="UP000751190">
    <property type="component" value="Unassembled WGS sequence"/>
</dbReference>
<evidence type="ECO:0000313" key="8">
    <source>
        <dbReference type="Proteomes" id="UP000751190"/>
    </source>
</evidence>
<feature type="transmembrane region" description="Helical" evidence="6">
    <location>
        <begin position="389"/>
        <end position="408"/>
    </location>
</feature>
<dbReference type="OMA" id="DTIFVAM"/>
<dbReference type="GO" id="GO:0022857">
    <property type="term" value="F:transmembrane transporter activity"/>
    <property type="evidence" value="ECO:0007669"/>
    <property type="project" value="UniProtKB-UniRule"/>
</dbReference>
<keyword evidence="5 6" id="KW-0472">Membrane</keyword>
<feature type="transmembrane region" description="Helical" evidence="6">
    <location>
        <begin position="253"/>
        <end position="272"/>
    </location>
</feature>
<feature type="transmembrane region" description="Helical" evidence="6">
    <location>
        <begin position="321"/>
        <end position="343"/>
    </location>
</feature>
<feature type="transmembrane region" description="Helical" evidence="6">
    <location>
        <begin position="292"/>
        <end position="309"/>
    </location>
</feature>
<comment type="subcellular location">
    <subcellularLocation>
        <location evidence="6">Cell membrane</location>
        <topology evidence="6">Multi-pass membrane protein</topology>
    </subcellularLocation>
    <subcellularLocation>
        <location evidence="1">Membrane</location>
        <topology evidence="1">Multi-pass membrane protein</topology>
    </subcellularLocation>
</comment>
<name>A0A8J5XXY8_DIALT</name>
<comment type="function">
    <text evidence="6">Choline transporter.</text>
</comment>
<feature type="transmembrane region" description="Helical" evidence="6">
    <location>
        <begin position="101"/>
        <end position="120"/>
    </location>
</feature>
<evidence type="ECO:0000256" key="2">
    <source>
        <dbReference type="ARBA" id="ARBA00007168"/>
    </source>
</evidence>
<organism evidence="7 8">
    <name type="scientific">Diacronema lutheri</name>
    <name type="common">Unicellular marine alga</name>
    <name type="synonym">Monochrysis lutheri</name>
    <dbReference type="NCBI Taxonomy" id="2081491"/>
    <lineage>
        <taxon>Eukaryota</taxon>
        <taxon>Haptista</taxon>
        <taxon>Haptophyta</taxon>
        <taxon>Pavlovophyceae</taxon>
        <taxon>Pavlovales</taxon>
        <taxon>Pavlovaceae</taxon>
        <taxon>Diacronema</taxon>
    </lineage>
</organism>
<feature type="transmembrane region" description="Helical" evidence="6">
    <location>
        <begin position="186"/>
        <end position="204"/>
    </location>
</feature>
<evidence type="ECO:0000256" key="4">
    <source>
        <dbReference type="ARBA" id="ARBA00022989"/>
    </source>
</evidence>
<feature type="transmembrane region" description="Helical" evidence="6">
    <location>
        <begin position="159"/>
        <end position="180"/>
    </location>
</feature>
<evidence type="ECO:0000256" key="1">
    <source>
        <dbReference type="ARBA" id="ARBA00004141"/>
    </source>
</evidence>
<dbReference type="EMBL" id="JAGTXO010000006">
    <property type="protein sequence ID" value="KAG8467485.1"/>
    <property type="molecule type" value="Genomic_DNA"/>
</dbReference>
<proteinExistence type="inferred from homology"/>
<comment type="similarity">
    <text evidence="2 6">Belongs to the CTL (choline transporter-like) family.</text>
</comment>
<keyword evidence="8" id="KW-1185">Reference proteome</keyword>
<evidence type="ECO:0000256" key="5">
    <source>
        <dbReference type="ARBA" id="ARBA00023136"/>
    </source>
</evidence>
<evidence type="ECO:0000256" key="3">
    <source>
        <dbReference type="ARBA" id="ARBA00022692"/>
    </source>
</evidence>
<gene>
    <name evidence="7" type="ORF">KFE25_000801</name>
</gene>
<feature type="transmembrane region" description="Helical" evidence="6">
    <location>
        <begin position="72"/>
        <end position="94"/>
    </location>
</feature>
<feature type="transmembrane region" description="Helical" evidence="6">
    <location>
        <begin position="126"/>
        <end position="147"/>
    </location>
</feature>
<accession>A0A8J5XXY8</accession>
<keyword evidence="3 6" id="KW-0812">Transmembrane</keyword>
<protein>
    <recommendedName>
        <fullName evidence="6">Choline transporter-like protein</fullName>
    </recommendedName>
</protein>
<dbReference type="GO" id="GO:0005886">
    <property type="term" value="C:plasma membrane"/>
    <property type="evidence" value="ECO:0007669"/>
    <property type="project" value="UniProtKB-SubCell"/>
</dbReference>
<evidence type="ECO:0000256" key="6">
    <source>
        <dbReference type="RuleBase" id="RU368066"/>
    </source>
</evidence>
<sequence>MDMSKERESERAGGRAYKDVPFAVAFVLHLVGVLVVCALYTPLLSAELTDADSDTLLSATQRRAARKAFELAAPYLVFGAIFGAIWAGLWITVVRKFAESLIWVALVTAPLIFVIVLIAAALTGVLALALVGVIGFCLTAAYAFFIIFRQRYRIEFATLTLRTVAGVTTLFPGTLAITFAATLPAFAFQLWWVFTLVSAVFVFVRQADEQRAAAGASPAGAAGSGERFDTGISSAGNACIAYLLFANFWTSQVIQNVVHVTVSGVFGSWYFMNGCVPRAPTLGALRRALTTSFGSICLGSLLVAIVQLVRELIEGARRQQGSLLGALLLCCVSCAVGCVEWLIERFNAFAFVQVAVYGRGFVEAAKATVQLVKSSGATALINWNLTSSAVVLGELVGGVIGAVAVGLASYDQLYSPALEPGAIEEARTLYTALYVVCILFAFACAYAFTAMVSSTVTSGVTTLFVCWAEDPAALFHSNPELHLKFEEITSKFLAELPPGEQQRLHALGGAHARRWTQPPPAPVVRPQELTV</sequence>
<dbReference type="AlphaFoldDB" id="A0A8J5XXY8"/>
<evidence type="ECO:0000313" key="7">
    <source>
        <dbReference type="EMBL" id="KAG8467485.1"/>
    </source>
</evidence>
<dbReference type="InterPro" id="IPR007603">
    <property type="entry name" value="Choline_transptr-like"/>
</dbReference>
<comment type="caution">
    <text evidence="7">The sequence shown here is derived from an EMBL/GenBank/DDBJ whole genome shotgun (WGS) entry which is preliminary data.</text>
</comment>
<dbReference type="OrthoDB" id="44736at2759"/>
<feature type="transmembrane region" description="Helical" evidence="6">
    <location>
        <begin position="429"/>
        <end position="448"/>
    </location>
</feature>
<dbReference type="PANTHER" id="PTHR12385">
    <property type="entry name" value="CHOLINE TRANSPORTER-LIKE (SLC FAMILY 44)"/>
    <property type="match status" value="1"/>
</dbReference>
<keyword evidence="4 6" id="KW-1133">Transmembrane helix</keyword>
<reference evidence="7" key="1">
    <citation type="submission" date="2021-05" db="EMBL/GenBank/DDBJ databases">
        <title>The genome of the haptophyte Pavlova lutheri (Diacronema luteri, Pavlovales) - a model for lipid biosynthesis in eukaryotic algae.</title>
        <authorList>
            <person name="Hulatt C.J."/>
            <person name="Posewitz M.C."/>
        </authorList>
    </citation>
    <scope>NUCLEOTIDE SEQUENCE</scope>
    <source>
        <strain evidence="7">NIVA-4/92</strain>
    </source>
</reference>
<feature type="transmembrane region" description="Helical" evidence="6">
    <location>
        <begin position="20"/>
        <end position="41"/>
    </location>
</feature>
<dbReference type="Pfam" id="PF04515">
    <property type="entry name" value="Choline_transpo"/>
    <property type="match status" value="1"/>
</dbReference>
<dbReference type="PANTHER" id="PTHR12385:SF4">
    <property type="entry name" value="PROTEIN PNS1"/>
    <property type="match status" value="1"/>
</dbReference>